<feature type="chain" id="PRO_5005192381" description="Tim10-like domain-containing protein" evidence="2">
    <location>
        <begin position="19"/>
        <end position="267"/>
    </location>
</feature>
<evidence type="ECO:0008006" key="4">
    <source>
        <dbReference type="Google" id="ProtNLM"/>
    </source>
</evidence>
<feature type="compositionally biased region" description="Low complexity" evidence="1">
    <location>
        <begin position="104"/>
        <end position="130"/>
    </location>
</feature>
<sequence>MLRLFVLLFVFCPLAVIGGSPSSPSPSSSESVSVVATETSTQQTHQSDDSASRSLRGKEKPPPSAPTSMPPALIRRKLSQMSSLRSLLVVGSGSLRQQRFRQQPSTSSPSTSSTATATVSSAAVARPSAADCSEELRETGEEVVEEMCAGAQGAIQRAEKLVRQESDSFVSSVRNQVCATMCRVGRGIERSAECVRSCVAQRVASLRRRLASLLGFAADGSQGVARRLSHFGNRGAEALRQRVSVPLRKLSSSFLSPSKPRHGRKGH</sequence>
<gene>
    <name evidence="3" type="ORF">Cvel_2061</name>
</gene>
<feature type="compositionally biased region" description="Low complexity" evidence="1">
    <location>
        <begin position="20"/>
        <end position="41"/>
    </location>
</feature>
<name>A0A0G4I9M1_9ALVE</name>
<keyword evidence="2" id="KW-0732">Signal</keyword>
<feature type="region of interest" description="Disordered" evidence="1">
    <location>
        <begin position="19"/>
        <end position="72"/>
    </location>
</feature>
<feature type="compositionally biased region" description="Basic and acidic residues" evidence="1">
    <location>
        <begin position="46"/>
        <end position="61"/>
    </location>
</feature>
<protein>
    <recommendedName>
        <fullName evidence="4">Tim10-like domain-containing protein</fullName>
    </recommendedName>
</protein>
<evidence type="ECO:0000313" key="3">
    <source>
        <dbReference type="EMBL" id="CEM53855.1"/>
    </source>
</evidence>
<dbReference type="EMBL" id="CDMZ01005732">
    <property type="protein sequence ID" value="CEM53855.1"/>
    <property type="molecule type" value="Genomic_DNA"/>
</dbReference>
<evidence type="ECO:0000256" key="2">
    <source>
        <dbReference type="SAM" id="SignalP"/>
    </source>
</evidence>
<evidence type="ECO:0000256" key="1">
    <source>
        <dbReference type="SAM" id="MobiDB-lite"/>
    </source>
</evidence>
<feature type="signal peptide" evidence="2">
    <location>
        <begin position="1"/>
        <end position="18"/>
    </location>
</feature>
<feature type="region of interest" description="Disordered" evidence="1">
    <location>
        <begin position="95"/>
        <end position="135"/>
    </location>
</feature>
<dbReference type="VEuPathDB" id="CryptoDB:Cvel_2061"/>
<organism evidence="3">
    <name type="scientific">Chromera velia CCMP2878</name>
    <dbReference type="NCBI Taxonomy" id="1169474"/>
    <lineage>
        <taxon>Eukaryota</taxon>
        <taxon>Sar</taxon>
        <taxon>Alveolata</taxon>
        <taxon>Colpodellida</taxon>
        <taxon>Chromeraceae</taxon>
        <taxon>Chromera</taxon>
    </lineage>
</organism>
<accession>A0A0G4I9M1</accession>
<dbReference type="AlphaFoldDB" id="A0A0G4I9M1"/>
<reference evidence="3" key="1">
    <citation type="submission" date="2014-11" db="EMBL/GenBank/DDBJ databases">
        <authorList>
            <person name="Otto D Thomas"/>
            <person name="Naeem Raeece"/>
        </authorList>
    </citation>
    <scope>NUCLEOTIDE SEQUENCE</scope>
</reference>
<proteinExistence type="predicted"/>